<evidence type="ECO:0000313" key="1">
    <source>
        <dbReference type="EMBL" id="OLQ08512.1"/>
    </source>
</evidence>
<protein>
    <recommendedName>
        <fullName evidence="3">Tetratricopeptide repeat protein</fullName>
    </recommendedName>
</protein>
<dbReference type="SUPFAM" id="SSF48452">
    <property type="entry name" value="TPR-like"/>
    <property type="match status" value="1"/>
</dbReference>
<name>A0A1Q9EM58_SYMMI</name>
<gene>
    <name evidence="1" type="ORF">AK812_SmicGene7999</name>
</gene>
<dbReference type="Pfam" id="PF13374">
    <property type="entry name" value="TPR_10"/>
    <property type="match status" value="1"/>
</dbReference>
<dbReference type="AlphaFoldDB" id="A0A1Q9EM58"/>
<dbReference type="OrthoDB" id="410822at2759"/>
<reference evidence="1 2" key="1">
    <citation type="submission" date="2016-02" db="EMBL/GenBank/DDBJ databases">
        <title>Genome analysis of coral dinoflagellate symbionts highlights evolutionary adaptations to a symbiotic lifestyle.</title>
        <authorList>
            <person name="Aranda M."/>
            <person name="Li Y."/>
            <person name="Liew Y.J."/>
            <person name="Baumgarten S."/>
            <person name="Simakov O."/>
            <person name="Wilson M."/>
            <person name="Piel J."/>
            <person name="Ashoor H."/>
            <person name="Bougouffa S."/>
            <person name="Bajic V.B."/>
            <person name="Ryu T."/>
            <person name="Ravasi T."/>
            <person name="Bayer T."/>
            <person name="Micklem G."/>
            <person name="Kim H."/>
            <person name="Bhak J."/>
            <person name="Lajeunesse T.C."/>
            <person name="Voolstra C.R."/>
        </authorList>
    </citation>
    <scope>NUCLEOTIDE SEQUENCE [LARGE SCALE GENOMIC DNA]</scope>
    <source>
        <strain evidence="1 2">CCMP2467</strain>
    </source>
</reference>
<evidence type="ECO:0000313" key="2">
    <source>
        <dbReference type="Proteomes" id="UP000186817"/>
    </source>
</evidence>
<dbReference type="Proteomes" id="UP000186817">
    <property type="component" value="Unassembled WGS sequence"/>
</dbReference>
<accession>A0A1Q9EM58</accession>
<dbReference type="Gene3D" id="1.25.40.10">
    <property type="entry name" value="Tetratricopeptide repeat domain"/>
    <property type="match status" value="1"/>
</dbReference>
<evidence type="ECO:0008006" key="3">
    <source>
        <dbReference type="Google" id="ProtNLM"/>
    </source>
</evidence>
<sequence length="152" mass="17185">MPESSRGIFQKAGDAVDDAQIYDVSGEHERAVTLTEDAMRFTDETSRLYFTRLSKLAGLREKIGAYESAEPLYLQALQLRKSTLGEEHPEKHLNDAKNILDKSQSWQRKRESTSYLLSGRDMLGRKLTSGGGEPVIVADPDFAWQRNRGRPQ</sequence>
<comment type="caution">
    <text evidence="1">The sequence shown here is derived from an EMBL/GenBank/DDBJ whole genome shotgun (WGS) entry which is preliminary data.</text>
</comment>
<dbReference type="InterPro" id="IPR011990">
    <property type="entry name" value="TPR-like_helical_dom_sf"/>
</dbReference>
<dbReference type="EMBL" id="LSRX01000116">
    <property type="protein sequence ID" value="OLQ08512.1"/>
    <property type="molecule type" value="Genomic_DNA"/>
</dbReference>
<proteinExistence type="predicted"/>
<keyword evidence="2" id="KW-1185">Reference proteome</keyword>
<organism evidence="1 2">
    <name type="scientific">Symbiodinium microadriaticum</name>
    <name type="common">Dinoflagellate</name>
    <name type="synonym">Zooxanthella microadriatica</name>
    <dbReference type="NCBI Taxonomy" id="2951"/>
    <lineage>
        <taxon>Eukaryota</taxon>
        <taxon>Sar</taxon>
        <taxon>Alveolata</taxon>
        <taxon>Dinophyceae</taxon>
        <taxon>Suessiales</taxon>
        <taxon>Symbiodiniaceae</taxon>
        <taxon>Symbiodinium</taxon>
    </lineage>
</organism>